<evidence type="ECO:0000313" key="8">
    <source>
        <dbReference type="Proteomes" id="UP000250572"/>
    </source>
</evidence>
<dbReference type="SUPFAM" id="SSF50729">
    <property type="entry name" value="PH domain-like"/>
    <property type="match status" value="1"/>
</dbReference>
<dbReference type="SMART" id="SM01077">
    <property type="entry name" value="Cg6151-P"/>
    <property type="match status" value="1"/>
</dbReference>
<proteinExistence type="inferred from homology"/>
<dbReference type="GO" id="GO:0016192">
    <property type="term" value="P:vesicle-mediated transport"/>
    <property type="evidence" value="ECO:0007669"/>
    <property type="project" value="TreeGrafter"/>
</dbReference>
<organism evidence="7 8">
    <name type="scientific">Gambusia affinis</name>
    <name type="common">Western mosquitofish</name>
    <name type="synonym">Heterandria affinis</name>
    <dbReference type="NCBI Taxonomy" id="33528"/>
    <lineage>
        <taxon>Eukaryota</taxon>
        <taxon>Metazoa</taxon>
        <taxon>Chordata</taxon>
        <taxon>Craniata</taxon>
        <taxon>Vertebrata</taxon>
        <taxon>Euteleostomi</taxon>
        <taxon>Actinopterygii</taxon>
        <taxon>Neopterygii</taxon>
        <taxon>Teleostei</taxon>
        <taxon>Neoteleostei</taxon>
        <taxon>Acanthomorphata</taxon>
        <taxon>Ovalentaria</taxon>
        <taxon>Atherinomorphae</taxon>
        <taxon>Cyprinodontiformes</taxon>
        <taxon>Poeciliidae</taxon>
        <taxon>Poeciliinae</taxon>
        <taxon>Gambusia</taxon>
    </lineage>
</organism>
<gene>
    <name evidence="7" type="ORF">CCH79_00001085</name>
</gene>
<name>A0A315VT46_GAMAF</name>
<keyword evidence="4 6" id="KW-1133">Transmembrane helix</keyword>
<evidence type="ECO:0000256" key="2">
    <source>
        <dbReference type="ARBA" id="ARBA00010023"/>
    </source>
</evidence>
<dbReference type="STRING" id="33528.ENSGAFP00000020393"/>
<comment type="similarity">
    <text evidence="2">Belongs to the calcium channel flower family.</text>
</comment>
<dbReference type="Proteomes" id="UP000250572">
    <property type="component" value="Unassembled WGS sequence"/>
</dbReference>
<reference evidence="7 8" key="1">
    <citation type="journal article" date="2018" name="G3 (Bethesda)">
        <title>A High-Quality Reference Genome for the Invasive Mosquitofish Gambusia affinis Using a Chicago Library.</title>
        <authorList>
            <person name="Hoffberg S.L."/>
            <person name="Troendle N.J."/>
            <person name="Glenn T.C."/>
            <person name="Mahmud O."/>
            <person name="Louha S."/>
            <person name="Chalopin D."/>
            <person name="Bennetzen J.L."/>
            <person name="Mauricio R."/>
        </authorList>
    </citation>
    <scope>NUCLEOTIDE SEQUENCE [LARGE SCALE GENOMIC DNA]</scope>
    <source>
        <strain evidence="7">NE01/NJP1002.9</strain>
        <tissue evidence="7">Muscle</tissue>
    </source>
</reference>
<dbReference type="InterPro" id="IPR011993">
    <property type="entry name" value="PH-like_dom_sf"/>
</dbReference>
<evidence type="ECO:0000256" key="4">
    <source>
        <dbReference type="ARBA" id="ARBA00022989"/>
    </source>
</evidence>
<comment type="caution">
    <text evidence="7">The sequence shown here is derived from an EMBL/GenBank/DDBJ whole genome shotgun (WGS) entry which is preliminary data.</text>
</comment>
<feature type="transmembrane region" description="Helical" evidence="6">
    <location>
        <begin position="98"/>
        <end position="131"/>
    </location>
</feature>
<dbReference type="GO" id="GO:0012505">
    <property type="term" value="C:endomembrane system"/>
    <property type="evidence" value="ECO:0007669"/>
    <property type="project" value="UniProtKB-SubCell"/>
</dbReference>
<keyword evidence="8" id="KW-1185">Reference proteome</keyword>
<evidence type="ECO:0000256" key="1">
    <source>
        <dbReference type="ARBA" id="ARBA00004127"/>
    </source>
</evidence>
<dbReference type="PANTHER" id="PTHR13314:SF2">
    <property type="entry name" value="CALCIUM CHANNEL FLOWER HOMOLOG"/>
    <property type="match status" value="1"/>
</dbReference>
<comment type="subcellular location">
    <subcellularLocation>
        <location evidence="1">Endomembrane system</location>
        <topology evidence="1">Multi-pass membrane protein</topology>
    </subcellularLocation>
</comment>
<keyword evidence="5 6" id="KW-0472">Membrane</keyword>
<sequence length="322" mass="35403">MSSEETAAPSKAAPEDDGMTWWYRWLCKIAGVLGGISCAVSGVWNCVTVNPLNIAAGVWMVLNAFVLFLCEVPFCCQFIEFANAIAARADKLKPWQKALFYCGMALFPVFLSFSITTLFGNAIAFATGVLYGLASLGKKGDAVTYARLQHQKQGDEERTAGTVNGAPEYLLIELDEKSRAVLSFLRSGRVGAPRSGDGTRSPREVPHGAVHARLEEREPGMPVRNRYNLVDDVADSRLPLHNEEAYQHGIYFQAKYVGSLDVPRPNSRMEIVAAMRRIRLIFLLRVNVGKQRLGSIEDGMILIENPKVSLGPAIAVHRESSD</sequence>
<evidence type="ECO:0000256" key="3">
    <source>
        <dbReference type="ARBA" id="ARBA00022692"/>
    </source>
</evidence>
<dbReference type="PANTHER" id="PTHR13314">
    <property type="entry name" value="CALCIUM CHANNEL FLOWER HOMOLOG"/>
    <property type="match status" value="1"/>
</dbReference>
<evidence type="ECO:0000313" key="7">
    <source>
        <dbReference type="EMBL" id="PWA26744.1"/>
    </source>
</evidence>
<dbReference type="InterPro" id="IPR019365">
    <property type="entry name" value="TVP18/Ca-channel_flower"/>
</dbReference>
<evidence type="ECO:0000256" key="5">
    <source>
        <dbReference type="ARBA" id="ARBA00023136"/>
    </source>
</evidence>
<dbReference type="GO" id="GO:0016020">
    <property type="term" value="C:membrane"/>
    <property type="evidence" value="ECO:0007669"/>
    <property type="project" value="InterPro"/>
</dbReference>
<feature type="transmembrane region" description="Helical" evidence="6">
    <location>
        <begin position="64"/>
        <end position="86"/>
    </location>
</feature>
<accession>A0A315VT46</accession>
<feature type="transmembrane region" description="Helical" evidence="6">
    <location>
        <begin position="21"/>
        <end position="44"/>
    </location>
</feature>
<dbReference type="EMBL" id="NHOQ01001156">
    <property type="protein sequence ID" value="PWA26744.1"/>
    <property type="molecule type" value="Genomic_DNA"/>
</dbReference>
<dbReference type="Gene3D" id="2.30.29.30">
    <property type="entry name" value="Pleckstrin-homology domain (PH domain)/Phosphotyrosine-binding domain (PTB)"/>
    <property type="match status" value="1"/>
</dbReference>
<dbReference type="Pfam" id="PF10233">
    <property type="entry name" value="Cg6151-P"/>
    <property type="match status" value="1"/>
</dbReference>
<keyword evidence="3 6" id="KW-0812">Transmembrane</keyword>
<dbReference type="AlphaFoldDB" id="A0A315VT46"/>
<evidence type="ECO:0000256" key="6">
    <source>
        <dbReference type="SAM" id="Phobius"/>
    </source>
</evidence>
<evidence type="ECO:0008006" key="9">
    <source>
        <dbReference type="Google" id="ProtNLM"/>
    </source>
</evidence>
<protein>
    <recommendedName>
        <fullName evidence="9">Calcium channel flower</fullName>
    </recommendedName>
</protein>